<sequence>MCSYSVSSGLKQMLLHTTLIAHNELQDSYDIVIKFHSAKNLPKKILGHTAPYCVARIDHKISYTSTIISKTSSHTWDNEKWFVRNIPINAKLSVKVYDKDDDQIVDNYIGRFDIIDLINYTPPVKGHKIIGLFGQHHGYFHLSIELTKSSDETKHLPPYTFDGPCRYFRHDSFAVGRLTMLNTDYVYSTWKIQIRRISEFFKPCDRQHWNKKYLAARTIFGNFPHSLASQSTIKLAHKILYGRTIKNTESGQLTNADQLWKSIFTDPITKEIKPCIYTYIIDNNTWRFSQTGTQFFTNFASKHALLANCSEHVRYAGEFHPRPKYGWDRCDDEWELVFDNGSGTYAPDASLLINLKELLAFNFPGLNIVTYNREDPQLKQSIQQLKLFMES</sequence>
<dbReference type="Pfam" id="PF00168">
    <property type="entry name" value="C2"/>
    <property type="match status" value="1"/>
</dbReference>
<evidence type="ECO:0000313" key="3">
    <source>
        <dbReference type="EMBL" id="CAF3870628.1"/>
    </source>
</evidence>
<dbReference type="AlphaFoldDB" id="A0A813MZB6"/>
<dbReference type="CDD" id="cd00030">
    <property type="entry name" value="C2"/>
    <property type="match status" value="1"/>
</dbReference>
<proteinExistence type="predicted"/>
<evidence type="ECO:0000313" key="4">
    <source>
        <dbReference type="Proteomes" id="UP000663860"/>
    </source>
</evidence>
<name>A0A813MZB6_9BILA</name>
<evidence type="ECO:0000259" key="1">
    <source>
        <dbReference type="PROSITE" id="PS50004"/>
    </source>
</evidence>
<dbReference type="EMBL" id="CAJNOE010000013">
    <property type="protein sequence ID" value="CAF0728625.1"/>
    <property type="molecule type" value="Genomic_DNA"/>
</dbReference>
<feature type="domain" description="C2" evidence="1">
    <location>
        <begin position="7"/>
        <end position="130"/>
    </location>
</feature>
<comment type="caution">
    <text evidence="2">The sequence shown here is derived from an EMBL/GenBank/DDBJ whole genome shotgun (WGS) entry which is preliminary data.</text>
</comment>
<dbReference type="SUPFAM" id="SSF49562">
    <property type="entry name" value="C2 domain (Calcium/lipid-binding domain, CaLB)"/>
    <property type="match status" value="1"/>
</dbReference>
<dbReference type="Proteomes" id="UP000663860">
    <property type="component" value="Unassembled WGS sequence"/>
</dbReference>
<gene>
    <name evidence="2" type="ORF">IZO911_LOCUS2670</name>
    <name evidence="3" type="ORF">KXQ929_LOCUS21186</name>
</gene>
<dbReference type="InterPro" id="IPR035892">
    <property type="entry name" value="C2_domain_sf"/>
</dbReference>
<dbReference type="Gene3D" id="2.60.40.150">
    <property type="entry name" value="C2 domain"/>
    <property type="match status" value="1"/>
</dbReference>
<organism evidence="2 4">
    <name type="scientific">Adineta steineri</name>
    <dbReference type="NCBI Taxonomy" id="433720"/>
    <lineage>
        <taxon>Eukaryota</taxon>
        <taxon>Metazoa</taxon>
        <taxon>Spiralia</taxon>
        <taxon>Gnathifera</taxon>
        <taxon>Rotifera</taxon>
        <taxon>Eurotatoria</taxon>
        <taxon>Bdelloidea</taxon>
        <taxon>Adinetida</taxon>
        <taxon>Adinetidae</taxon>
        <taxon>Adineta</taxon>
    </lineage>
</organism>
<protein>
    <recommendedName>
        <fullName evidence="1">C2 domain-containing protein</fullName>
    </recommendedName>
</protein>
<dbReference type="EMBL" id="CAJOBB010001535">
    <property type="protein sequence ID" value="CAF3870628.1"/>
    <property type="molecule type" value="Genomic_DNA"/>
</dbReference>
<dbReference type="PROSITE" id="PS50004">
    <property type="entry name" value="C2"/>
    <property type="match status" value="1"/>
</dbReference>
<reference evidence="2" key="1">
    <citation type="submission" date="2021-02" db="EMBL/GenBank/DDBJ databases">
        <authorList>
            <person name="Nowell W R."/>
        </authorList>
    </citation>
    <scope>NUCLEOTIDE SEQUENCE</scope>
</reference>
<dbReference type="InterPro" id="IPR000008">
    <property type="entry name" value="C2_dom"/>
</dbReference>
<evidence type="ECO:0000313" key="2">
    <source>
        <dbReference type="EMBL" id="CAF0728625.1"/>
    </source>
</evidence>
<accession>A0A813MZB6</accession>
<dbReference type="Proteomes" id="UP000663868">
    <property type="component" value="Unassembled WGS sequence"/>
</dbReference>